<dbReference type="PANTHER" id="PTHR43583:SF1">
    <property type="entry name" value="2-IMINOACETATE SYNTHASE"/>
    <property type="match status" value="1"/>
</dbReference>
<protein>
    <recommendedName>
        <fullName evidence="3">Radical SAM core domain-containing protein</fullName>
    </recommendedName>
</protein>
<dbReference type="EMBL" id="CP073720">
    <property type="protein sequence ID" value="UWP86502.1"/>
    <property type="molecule type" value="Genomic_DNA"/>
</dbReference>
<dbReference type="PANTHER" id="PTHR43583">
    <property type="entry name" value="2-IMINOACETATE SYNTHASE"/>
    <property type="match status" value="1"/>
</dbReference>
<keyword evidence="2" id="KW-1185">Reference proteome</keyword>
<dbReference type="CDD" id="cd01335">
    <property type="entry name" value="Radical_SAM"/>
    <property type="match status" value="1"/>
</dbReference>
<name>A0ABY5WAC5_9ACTN</name>
<dbReference type="Proteomes" id="UP001059617">
    <property type="component" value="Chromosome"/>
</dbReference>
<proteinExistence type="predicted"/>
<evidence type="ECO:0008006" key="3">
    <source>
        <dbReference type="Google" id="ProtNLM"/>
    </source>
</evidence>
<reference evidence="1" key="2">
    <citation type="submission" date="2022-09" db="EMBL/GenBank/DDBJ databases">
        <title>Biosynthetic gene clusters of Dactylosporangioum fulvum.</title>
        <authorList>
            <person name="Caradec T."/>
        </authorList>
    </citation>
    <scope>NUCLEOTIDE SEQUENCE</scope>
    <source>
        <strain evidence="1">NRRL B-16292</strain>
    </source>
</reference>
<dbReference type="Gene3D" id="3.20.20.70">
    <property type="entry name" value="Aldolase class I"/>
    <property type="match status" value="1"/>
</dbReference>
<evidence type="ECO:0000313" key="2">
    <source>
        <dbReference type="Proteomes" id="UP001059617"/>
    </source>
</evidence>
<sequence>MQEAANIRRQFHGNSLELHSVIYPIDYCTSGCTYCGLSAIIPKGAHTVRGAMPPADFAWLMGELQRQGYGVHELVFGTVSEDQGRLASRVARWVERARALAPDAYLIVNCDTLREDGYRTLKSAGADAVWTFMEVMTPQLYSDKHRYGLKSDQPQRKEAPQRARAAGLAVGNALLWGLVTDWRAELEQFVVWAHEVGGFDFVATPVHRTVTVTPGSVVSPLMELTPPLNVDEPLYLEIIARLRIAFAEAHLVGNTRLDPGFVYGHASEIVDMCNGYVYAGSREHPSEGLAGAGHIATNGVQMDFFNPGAKLGDIQWLCPPTIRVGSSLPRTP</sequence>
<dbReference type="InterPro" id="IPR058240">
    <property type="entry name" value="rSAM_sf"/>
</dbReference>
<organism evidence="1 2">
    <name type="scientific">Dactylosporangium fulvum</name>
    <dbReference type="NCBI Taxonomy" id="53359"/>
    <lineage>
        <taxon>Bacteria</taxon>
        <taxon>Bacillati</taxon>
        <taxon>Actinomycetota</taxon>
        <taxon>Actinomycetes</taxon>
        <taxon>Micromonosporales</taxon>
        <taxon>Micromonosporaceae</taxon>
        <taxon>Dactylosporangium</taxon>
    </lineage>
</organism>
<dbReference type="RefSeq" id="WP_259865738.1">
    <property type="nucleotide sequence ID" value="NZ_BAAAST010000003.1"/>
</dbReference>
<evidence type="ECO:0000313" key="1">
    <source>
        <dbReference type="EMBL" id="UWP86502.1"/>
    </source>
</evidence>
<accession>A0ABY5WAC5</accession>
<dbReference type="InterPro" id="IPR034428">
    <property type="entry name" value="ThiH/NoCL/HydG-like"/>
</dbReference>
<dbReference type="InterPro" id="IPR013785">
    <property type="entry name" value="Aldolase_TIM"/>
</dbReference>
<dbReference type="SUPFAM" id="SSF102114">
    <property type="entry name" value="Radical SAM enzymes"/>
    <property type="match status" value="1"/>
</dbReference>
<gene>
    <name evidence="1" type="ORF">Dfulv_20570</name>
</gene>
<reference evidence="1" key="1">
    <citation type="submission" date="2021-04" db="EMBL/GenBank/DDBJ databases">
        <authorList>
            <person name="Hartkoorn R.C."/>
            <person name="Beaudoing E."/>
            <person name="Hot D."/>
        </authorList>
    </citation>
    <scope>NUCLEOTIDE SEQUENCE</scope>
    <source>
        <strain evidence="1">NRRL B-16292</strain>
    </source>
</reference>